<protein>
    <recommendedName>
        <fullName evidence="4 5">Small ribosomal subunit protein uS9</fullName>
    </recommendedName>
</protein>
<proteinExistence type="inferred from homology"/>
<dbReference type="InterPro" id="IPR020568">
    <property type="entry name" value="Ribosomal_Su5_D2-typ_SF"/>
</dbReference>
<dbReference type="HAMAP" id="MF_00532_B">
    <property type="entry name" value="Ribosomal_uS9_B"/>
    <property type="match status" value="1"/>
</dbReference>
<keyword evidence="3 5" id="KW-0687">Ribonucleoprotein</keyword>
<accession>A0A2M8IWU6</accession>
<evidence type="ECO:0000256" key="2">
    <source>
        <dbReference type="ARBA" id="ARBA00022980"/>
    </source>
</evidence>
<dbReference type="PANTHER" id="PTHR21569:SF1">
    <property type="entry name" value="SMALL RIBOSOMAL SUBUNIT PROTEIN US9M"/>
    <property type="match status" value="1"/>
</dbReference>
<dbReference type="InterPro" id="IPR014721">
    <property type="entry name" value="Ribsml_uS5_D2-typ_fold_subgr"/>
</dbReference>
<dbReference type="GO" id="GO:0022627">
    <property type="term" value="C:cytosolic small ribosomal subunit"/>
    <property type="evidence" value="ECO:0007669"/>
    <property type="project" value="TreeGrafter"/>
</dbReference>
<dbReference type="Gene3D" id="3.30.230.10">
    <property type="match status" value="1"/>
</dbReference>
<dbReference type="SUPFAM" id="SSF54211">
    <property type="entry name" value="Ribosomal protein S5 domain 2-like"/>
    <property type="match status" value="1"/>
</dbReference>
<evidence type="ECO:0000256" key="3">
    <source>
        <dbReference type="ARBA" id="ARBA00023274"/>
    </source>
</evidence>
<dbReference type="AlphaFoldDB" id="A0A2M8IWU6"/>
<dbReference type="OrthoDB" id="9803965at2"/>
<dbReference type="RefSeq" id="WP_100164072.1">
    <property type="nucleotide sequence ID" value="NZ_PGTB01000121.1"/>
</dbReference>
<dbReference type="GO" id="GO:0003735">
    <property type="term" value="F:structural constituent of ribosome"/>
    <property type="evidence" value="ECO:0007669"/>
    <property type="project" value="InterPro"/>
</dbReference>
<sequence length="166" mass="18086">MADQINSLEDLKDAVTENVGGALGTETEISPREPVRDELGRAYATGKRKDAVARVWIKPGSGKVVVNDKDINAYFARPVLQMILRQPFTVAGVEDQFDVHATVKGGGLSGQAGAVKHGISKALQLYDPSLRSALKAAGFLTRDSRVVERKKYGRAKARKSFQFSKR</sequence>
<evidence type="ECO:0000256" key="4">
    <source>
        <dbReference type="ARBA" id="ARBA00035259"/>
    </source>
</evidence>
<dbReference type="InterPro" id="IPR020574">
    <property type="entry name" value="Ribosomal_uS9_CS"/>
</dbReference>
<dbReference type="NCBIfam" id="NF001099">
    <property type="entry name" value="PRK00132.1"/>
    <property type="match status" value="1"/>
</dbReference>
<evidence type="ECO:0000256" key="5">
    <source>
        <dbReference type="HAMAP-Rule" id="MF_00532"/>
    </source>
</evidence>
<evidence type="ECO:0000313" key="8">
    <source>
        <dbReference type="Proteomes" id="UP000231553"/>
    </source>
</evidence>
<comment type="caution">
    <text evidence="7">The sequence shown here is derived from an EMBL/GenBank/DDBJ whole genome shotgun (WGS) entry which is preliminary data.</text>
</comment>
<dbReference type="Pfam" id="PF00380">
    <property type="entry name" value="Ribosomal_S9"/>
    <property type="match status" value="1"/>
</dbReference>
<reference evidence="7 8" key="1">
    <citation type="journal article" date="2018" name="Int. J. Syst. Evol. Microbiol.">
        <title>Pseudooceanicola lipolyticus sp. nov., a marine alphaproteobacterium, reclassification of Oceanicola flagellatus as Pseudooceanicola flagellatus comb. nov. and emended description of the genus Pseudooceanicola.</title>
        <authorList>
            <person name="Huang M.-M."/>
            <person name="Guo L.-L."/>
            <person name="Wu Y.-H."/>
            <person name="Lai Q.-L."/>
            <person name="Shao Z.-Z."/>
            <person name="Wang C.-S."/>
            <person name="Wu M."/>
            <person name="Xu X.-W."/>
        </authorList>
    </citation>
    <scope>NUCLEOTIDE SEQUENCE [LARGE SCALE GENOMIC DNA]</scope>
    <source>
        <strain evidence="7 8">157</strain>
    </source>
</reference>
<comment type="similarity">
    <text evidence="1 5 6">Belongs to the universal ribosomal protein uS9 family.</text>
</comment>
<keyword evidence="8" id="KW-1185">Reference proteome</keyword>
<dbReference type="FunFam" id="3.30.230.10:FF:000001">
    <property type="entry name" value="30S ribosomal protein S9"/>
    <property type="match status" value="1"/>
</dbReference>
<evidence type="ECO:0000313" key="7">
    <source>
        <dbReference type="EMBL" id="PJE35000.1"/>
    </source>
</evidence>
<dbReference type="Proteomes" id="UP000231553">
    <property type="component" value="Unassembled WGS sequence"/>
</dbReference>
<dbReference type="GO" id="GO:0003723">
    <property type="term" value="F:RNA binding"/>
    <property type="evidence" value="ECO:0007669"/>
    <property type="project" value="TreeGrafter"/>
</dbReference>
<dbReference type="GO" id="GO:0006412">
    <property type="term" value="P:translation"/>
    <property type="evidence" value="ECO:0007669"/>
    <property type="project" value="UniProtKB-UniRule"/>
</dbReference>
<dbReference type="InterPro" id="IPR023035">
    <property type="entry name" value="Ribosomal_uS9_bac/plastid"/>
</dbReference>
<dbReference type="EMBL" id="PGTB01000121">
    <property type="protein sequence ID" value="PJE35000.1"/>
    <property type="molecule type" value="Genomic_DNA"/>
</dbReference>
<organism evidence="7 8">
    <name type="scientific">Pseudooceanicola lipolyticus</name>
    <dbReference type="NCBI Taxonomy" id="2029104"/>
    <lineage>
        <taxon>Bacteria</taxon>
        <taxon>Pseudomonadati</taxon>
        <taxon>Pseudomonadota</taxon>
        <taxon>Alphaproteobacteria</taxon>
        <taxon>Rhodobacterales</taxon>
        <taxon>Paracoccaceae</taxon>
        <taxon>Pseudooceanicola</taxon>
    </lineage>
</organism>
<keyword evidence="2 5" id="KW-0689">Ribosomal protein</keyword>
<evidence type="ECO:0000256" key="6">
    <source>
        <dbReference type="RuleBase" id="RU003815"/>
    </source>
</evidence>
<dbReference type="PANTHER" id="PTHR21569">
    <property type="entry name" value="RIBOSOMAL PROTEIN S9"/>
    <property type="match status" value="1"/>
</dbReference>
<evidence type="ECO:0000256" key="1">
    <source>
        <dbReference type="ARBA" id="ARBA00005251"/>
    </source>
</evidence>
<dbReference type="InterPro" id="IPR000754">
    <property type="entry name" value="Ribosomal_uS9"/>
</dbReference>
<dbReference type="PROSITE" id="PS00360">
    <property type="entry name" value="RIBOSOMAL_S9"/>
    <property type="match status" value="1"/>
</dbReference>
<gene>
    <name evidence="5" type="primary">rpsI</name>
    <name evidence="7" type="ORF">CVM52_19335</name>
</gene>
<name>A0A2M8IWU6_9RHOB</name>